<reference evidence="2 3" key="1">
    <citation type="journal article" date="2014" name="Genome Biol. Evol.">
        <title>The secreted proteins of Achlya hypogyna and Thraustotheca clavata identify the ancestral oomycete secretome and reveal gene acquisitions by horizontal gene transfer.</title>
        <authorList>
            <person name="Misner I."/>
            <person name="Blouin N."/>
            <person name="Leonard G."/>
            <person name="Richards T.A."/>
            <person name="Lane C.E."/>
        </authorList>
    </citation>
    <scope>NUCLEOTIDE SEQUENCE [LARGE SCALE GENOMIC DNA]</scope>
    <source>
        <strain evidence="2 3">ATCC 34112</strain>
    </source>
</reference>
<evidence type="ECO:0000256" key="1">
    <source>
        <dbReference type="SAM" id="MobiDB-lite"/>
    </source>
</evidence>
<dbReference type="EMBL" id="JNBS01001923">
    <property type="protein sequence ID" value="OQR97279.1"/>
    <property type="molecule type" value="Genomic_DNA"/>
</dbReference>
<protein>
    <submittedName>
        <fullName evidence="2">Uncharacterized protein</fullName>
    </submittedName>
</protein>
<keyword evidence="3" id="KW-1185">Reference proteome</keyword>
<accession>A0A1V9ZH11</accession>
<feature type="compositionally biased region" description="Basic and acidic residues" evidence="1">
    <location>
        <begin position="204"/>
        <end position="232"/>
    </location>
</feature>
<comment type="caution">
    <text evidence="2">The sequence shown here is derived from an EMBL/GenBank/DDBJ whole genome shotgun (WGS) entry which is preliminary data.</text>
</comment>
<proteinExistence type="predicted"/>
<dbReference type="Proteomes" id="UP000243217">
    <property type="component" value="Unassembled WGS sequence"/>
</dbReference>
<evidence type="ECO:0000313" key="2">
    <source>
        <dbReference type="EMBL" id="OQR97279.1"/>
    </source>
</evidence>
<sequence>MSSSAQVRFTPPPPSAKPAPTHDATILHLAQAAEYHQASRSTTYTAQPPRPPPIVRPVVSQPNTVPNFREQAAAARRAVFEERRRAAVEARIKQQEERSAKRKKPAATIYNATTTTTTQQDTIIRSPHLVSSPSVLSFPPHGFNSNFLLPHQSDLLQQNLARKMAAKKLSKTEDLDRQKREMKKEARVREYEIALAMRWAAETKRREEAAQRRAQVDALRRRVEQEREEKRQLAKIKKRSKLSGESNSNNGSPNAFQTM</sequence>
<feature type="compositionally biased region" description="Low complexity" evidence="1">
    <location>
        <begin position="243"/>
        <end position="259"/>
    </location>
</feature>
<dbReference type="OrthoDB" id="78610at2759"/>
<feature type="region of interest" description="Disordered" evidence="1">
    <location>
        <begin position="204"/>
        <end position="259"/>
    </location>
</feature>
<gene>
    <name evidence="2" type="ORF">THRCLA_07036</name>
</gene>
<organism evidence="2 3">
    <name type="scientific">Thraustotheca clavata</name>
    <dbReference type="NCBI Taxonomy" id="74557"/>
    <lineage>
        <taxon>Eukaryota</taxon>
        <taxon>Sar</taxon>
        <taxon>Stramenopiles</taxon>
        <taxon>Oomycota</taxon>
        <taxon>Saprolegniomycetes</taxon>
        <taxon>Saprolegniales</taxon>
        <taxon>Achlyaceae</taxon>
        <taxon>Thraustotheca</taxon>
    </lineage>
</organism>
<feature type="region of interest" description="Disordered" evidence="1">
    <location>
        <begin position="1"/>
        <end position="63"/>
    </location>
</feature>
<name>A0A1V9ZH11_9STRA</name>
<evidence type="ECO:0000313" key="3">
    <source>
        <dbReference type="Proteomes" id="UP000243217"/>
    </source>
</evidence>
<dbReference type="AlphaFoldDB" id="A0A1V9ZH11"/>